<dbReference type="AlphaFoldDB" id="A0A448WDE9"/>
<accession>A0A448WDE9</accession>
<comment type="caution">
    <text evidence="1">The sequence shown here is derived from an EMBL/GenBank/DDBJ whole genome shotgun (WGS) entry which is preliminary data.</text>
</comment>
<gene>
    <name evidence="1" type="ORF">PXEA_LOCUS2497</name>
</gene>
<evidence type="ECO:0000313" key="1">
    <source>
        <dbReference type="EMBL" id="VEL09057.1"/>
    </source>
</evidence>
<evidence type="ECO:0000313" key="2">
    <source>
        <dbReference type="Proteomes" id="UP000784294"/>
    </source>
</evidence>
<reference evidence="1" key="1">
    <citation type="submission" date="2018-11" db="EMBL/GenBank/DDBJ databases">
        <authorList>
            <consortium name="Pathogen Informatics"/>
        </authorList>
    </citation>
    <scope>NUCLEOTIDE SEQUENCE</scope>
</reference>
<dbReference type="Proteomes" id="UP000784294">
    <property type="component" value="Unassembled WGS sequence"/>
</dbReference>
<proteinExistence type="predicted"/>
<keyword evidence="2" id="KW-1185">Reference proteome</keyword>
<organism evidence="1 2">
    <name type="scientific">Protopolystoma xenopodis</name>
    <dbReference type="NCBI Taxonomy" id="117903"/>
    <lineage>
        <taxon>Eukaryota</taxon>
        <taxon>Metazoa</taxon>
        <taxon>Spiralia</taxon>
        <taxon>Lophotrochozoa</taxon>
        <taxon>Platyhelminthes</taxon>
        <taxon>Monogenea</taxon>
        <taxon>Polyopisthocotylea</taxon>
        <taxon>Polystomatidea</taxon>
        <taxon>Polystomatidae</taxon>
        <taxon>Protopolystoma</taxon>
    </lineage>
</organism>
<name>A0A448WDE9_9PLAT</name>
<sequence length="114" mass="12554">MLPHVFVSVCRCVHIRGRIGGVETIWPALYHRQDPICTGRPADLPTHTVTTAAGTDCKPCQYDSVLELAVDTARLWRACNGVIAFGPLLPNWYTKAWSGWKGEGGQDRDSGQTM</sequence>
<dbReference type="EMBL" id="CAAALY010005367">
    <property type="protein sequence ID" value="VEL09057.1"/>
    <property type="molecule type" value="Genomic_DNA"/>
</dbReference>
<protein>
    <submittedName>
        <fullName evidence="1">Uncharacterized protein</fullName>
    </submittedName>
</protein>